<dbReference type="EMBL" id="JAFVMF010000024">
    <property type="protein sequence ID" value="MBO1361534.1"/>
    <property type="molecule type" value="Genomic_DNA"/>
</dbReference>
<dbReference type="RefSeq" id="WP_207883356.1">
    <property type="nucleotide sequence ID" value="NZ_JAFVMF010000024.1"/>
</dbReference>
<organism evidence="1 2">
    <name type="scientific">Acetobacter sacchari</name>
    <dbReference type="NCBI Taxonomy" id="2661687"/>
    <lineage>
        <taxon>Bacteria</taxon>
        <taxon>Pseudomonadati</taxon>
        <taxon>Pseudomonadota</taxon>
        <taxon>Alphaproteobacteria</taxon>
        <taxon>Acetobacterales</taxon>
        <taxon>Acetobacteraceae</taxon>
        <taxon>Acetobacter</taxon>
    </lineage>
</organism>
<comment type="caution">
    <text evidence="1">The sequence shown here is derived from an EMBL/GenBank/DDBJ whole genome shotgun (WGS) entry which is preliminary data.</text>
</comment>
<dbReference type="Proteomes" id="UP000664771">
    <property type="component" value="Unassembled WGS sequence"/>
</dbReference>
<sequence>MARLSTFTRNAASVAQGAPVVVGPEGDSFTITTRGFTDAYADRLWSLRRTAAIRYNTGLSANETPVSLDALPPSIEDGCVAQAMAEKCLIDVSGLNGDDGAPVTIEQFCDLIQHRENRPLLALAMQAAGSVGRATKAQLESAEKN</sequence>
<reference evidence="1 2" key="1">
    <citation type="submission" date="2021-03" db="EMBL/GenBank/DDBJ databases">
        <title>The complete genome sequence of Acetobacter sacchari TBRC 11175.</title>
        <authorList>
            <person name="Charoenyingcharoen P."/>
            <person name="Yukphan P."/>
        </authorList>
    </citation>
    <scope>NUCLEOTIDE SEQUENCE [LARGE SCALE GENOMIC DNA]</scope>
    <source>
        <strain evidence="1 2">TBRC 11175</strain>
    </source>
</reference>
<accession>A0ABS3M066</accession>
<evidence type="ECO:0008006" key="3">
    <source>
        <dbReference type="Google" id="ProtNLM"/>
    </source>
</evidence>
<keyword evidence="2" id="KW-1185">Reference proteome</keyword>
<protein>
    <recommendedName>
        <fullName evidence="3">Tail assembly chaperone</fullName>
    </recommendedName>
</protein>
<evidence type="ECO:0000313" key="2">
    <source>
        <dbReference type="Proteomes" id="UP000664771"/>
    </source>
</evidence>
<gene>
    <name evidence="1" type="ORF">J2D73_17245</name>
</gene>
<name>A0ABS3M066_9PROT</name>
<proteinExistence type="predicted"/>
<evidence type="ECO:0000313" key="1">
    <source>
        <dbReference type="EMBL" id="MBO1361534.1"/>
    </source>
</evidence>